<evidence type="ECO:0000256" key="2">
    <source>
        <dbReference type="ARBA" id="ARBA00005080"/>
    </source>
</evidence>
<keyword evidence="4 6" id="KW-0554">One-carbon metabolism</keyword>
<dbReference type="GO" id="GO:0008270">
    <property type="term" value="F:zinc ion binding"/>
    <property type="evidence" value="ECO:0007669"/>
    <property type="project" value="UniProtKB-UniRule"/>
</dbReference>
<name>A0A0K1PCY4_9BACT</name>
<feature type="binding site" evidence="6">
    <location>
        <position position="96"/>
    </location>
    <ligand>
        <name>Zn(2+)</name>
        <dbReference type="ChEBI" id="CHEBI:29105"/>
    </ligand>
</feature>
<feature type="region of interest" description="Disordered" evidence="7">
    <location>
        <begin position="1"/>
        <end position="20"/>
    </location>
</feature>
<dbReference type="InterPro" id="IPR043133">
    <property type="entry name" value="GTP-CH-I_C/QueF"/>
</dbReference>
<protein>
    <recommendedName>
        <fullName evidence="6">GTP cyclohydrolase 1</fullName>
        <ecNumber evidence="6">3.5.4.16</ecNumber>
    </recommendedName>
    <alternativeName>
        <fullName evidence="6">GTP cyclohydrolase I</fullName>
        <shortName evidence="6">GTP-CH-I</shortName>
    </alternativeName>
</protein>
<keyword evidence="10" id="KW-1185">Reference proteome</keyword>
<dbReference type="SUPFAM" id="SSF55620">
    <property type="entry name" value="Tetrahydrobiopterin biosynthesis enzymes-like"/>
    <property type="match status" value="1"/>
</dbReference>
<accession>A0A0K1PCY4</accession>
<evidence type="ECO:0000259" key="8">
    <source>
        <dbReference type="Pfam" id="PF01227"/>
    </source>
</evidence>
<dbReference type="GO" id="GO:0006729">
    <property type="term" value="P:tetrahydrobiopterin biosynthetic process"/>
    <property type="evidence" value="ECO:0007669"/>
    <property type="project" value="TreeGrafter"/>
</dbReference>
<evidence type="ECO:0000256" key="3">
    <source>
        <dbReference type="ARBA" id="ARBA00008085"/>
    </source>
</evidence>
<dbReference type="GO" id="GO:0005525">
    <property type="term" value="F:GTP binding"/>
    <property type="evidence" value="ECO:0007669"/>
    <property type="project" value="UniProtKB-KW"/>
</dbReference>
<comment type="subunit">
    <text evidence="6">Homopolymer.</text>
</comment>
<keyword evidence="5 6" id="KW-0378">Hydrolase</keyword>
<comment type="pathway">
    <text evidence="2 6">Cofactor biosynthesis; 7,8-dihydroneopterin triphosphate biosynthesis; 7,8-dihydroneopterin triphosphate from GTP: step 1/1.</text>
</comment>
<evidence type="ECO:0000313" key="9">
    <source>
        <dbReference type="EMBL" id="AKU90984.1"/>
    </source>
</evidence>
<gene>
    <name evidence="6" type="primary">folE</name>
    <name evidence="9" type="ORF">AKJ08_1371</name>
</gene>
<dbReference type="InterPro" id="IPR020602">
    <property type="entry name" value="GTP_CycHdrlase_I_dom"/>
</dbReference>
<dbReference type="AlphaFoldDB" id="A0A0K1PCY4"/>
<dbReference type="EMBL" id="CP012332">
    <property type="protein sequence ID" value="AKU90984.1"/>
    <property type="molecule type" value="Genomic_DNA"/>
</dbReference>
<dbReference type="FunFam" id="3.30.1130.10:FF:000001">
    <property type="entry name" value="GTP cyclohydrolase 1"/>
    <property type="match status" value="1"/>
</dbReference>
<dbReference type="EC" id="3.5.4.16" evidence="6"/>
<feature type="domain" description="GTP cyclohydrolase I" evidence="8">
    <location>
        <begin position="25"/>
        <end position="202"/>
    </location>
</feature>
<keyword evidence="6" id="KW-0547">Nucleotide-binding</keyword>
<dbReference type="UniPathway" id="UPA00848">
    <property type="reaction ID" value="UER00151"/>
</dbReference>
<dbReference type="Gene3D" id="3.30.1130.10">
    <property type="match status" value="1"/>
</dbReference>
<evidence type="ECO:0000256" key="6">
    <source>
        <dbReference type="HAMAP-Rule" id="MF_00223"/>
    </source>
</evidence>
<keyword evidence="6" id="KW-0342">GTP-binding</keyword>
<evidence type="ECO:0000256" key="4">
    <source>
        <dbReference type="ARBA" id="ARBA00022563"/>
    </source>
</evidence>
<dbReference type="PANTHER" id="PTHR11109:SF7">
    <property type="entry name" value="GTP CYCLOHYDROLASE 1"/>
    <property type="match status" value="1"/>
</dbReference>
<dbReference type="InterPro" id="IPR043134">
    <property type="entry name" value="GTP-CH-I_N"/>
</dbReference>
<dbReference type="Gene3D" id="1.10.286.10">
    <property type="match status" value="1"/>
</dbReference>
<proteinExistence type="inferred from homology"/>
<dbReference type="KEGG" id="vin:AKJ08_1371"/>
<dbReference type="GO" id="GO:0005737">
    <property type="term" value="C:cytoplasm"/>
    <property type="evidence" value="ECO:0007669"/>
    <property type="project" value="TreeGrafter"/>
</dbReference>
<evidence type="ECO:0000256" key="7">
    <source>
        <dbReference type="SAM" id="MobiDB-lite"/>
    </source>
</evidence>
<keyword evidence="6" id="KW-0479">Metal-binding</keyword>
<dbReference type="PATRIC" id="fig|1391653.3.peg.1440"/>
<dbReference type="Pfam" id="PF01227">
    <property type="entry name" value="GTP_cyclohydroI"/>
    <property type="match status" value="1"/>
</dbReference>
<dbReference type="InterPro" id="IPR001474">
    <property type="entry name" value="GTP_CycHdrlase_I"/>
</dbReference>
<reference evidence="9 10" key="1">
    <citation type="submission" date="2015-08" db="EMBL/GenBank/DDBJ databases">
        <authorList>
            <person name="Babu N.S."/>
            <person name="Beckwith C.J."/>
            <person name="Beseler K.G."/>
            <person name="Brison A."/>
            <person name="Carone J.V."/>
            <person name="Caskin T.P."/>
            <person name="Diamond M."/>
            <person name="Durham M.E."/>
            <person name="Foxe J.M."/>
            <person name="Go M."/>
            <person name="Henderson B.A."/>
            <person name="Jones I.B."/>
            <person name="McGettigan J.A."/>
            <person name="Micheletti S.J."/>
            <person name="Nasrallah M.E."/>
            <person name="Ortiz D."/>
            <person name="Piller C.R."/>
            <person name="Privatt S.R."/>
            <person name="Schneider S.L."/>
            <person name="Sharp S."/>
            <person name="Smith T.C."/>
            <person name="Stanton J.D."/>
            <person name="Ullery H.E."/>
            <person name="Wilson R.J."/>
            <person name="Serrano M.G."/>
            <person name="Buck G."/>
            <person name="Lee V."/>
            <person name="Wang Y."/>
            <person name="Carvalho R."/>
            <person name="Voegtly L."/>
            <person name="Shi R."/>
            <person name="Duckworth R."/>
            <person name="Johnson A."/>
            <person name="Loviza R."/>
            <person name="Walstead R."/>
            <person name="Shah Z."/>
            <person name="Kiflezghi M."/>
            <person name="Wade K."/>
            <person name="Ball S.L."/>
            <person name="Bradley K.W."/>
            <person name="Asai D.J."/>
            <person name="Bowman C.A."/>
            <person name="Russell D.A."/>
            <person name="Pope W.H."/>
            <person name="Jacobs-Sera D."/>
            <person name="Hendrix R.W."/>
            <person name="Hatfull G.F."/>
        </authorList>
    </citation>
    <scope>NUCLEOTIDE SEQUENCE [LARGE SCALE GENOMIC DNA]</scope>
    <source>
        <strain evidence="9 10">DSM 27710</strain>
    </source>
</reference>
<dbReference type="GO" id="GO:0046654">
    <property type="term" value="P:tetrahydrofolate biosynthetic process"/>
    <property type="evidence" value="ECO:0007669"/>
    <property type="project" value="UniProtKB-UniRule"/>
</dbReference>
<comment type="catalytic activity">
    <reaction evidence="1 6">
        <text>GTP + H2O = 7,8-dihydroneopterin 3'-triphosphate + formate + H(+)</text>
        <dbReference type="Rhea" id="RHEA:17473"/>
        <dbReference type="ChEBI" id="CHEBI:15377"/>
        <dbReference type="ChEBI" id="CHEBI:15378"/>
        <dbReference type="ChEBI" id="CHEBI:15740"/>
        <dbReference type="ChEBI" id="CHEBI:37565"/>
        <dbReference type="ChEBI" id="CHEBI:58462"/>
        <dbReference type="EC" id="3.5.4.16"/>
    </reaction>
</comment>
<dbReference type="NCBIfam" id="NF006826">
    <property type="entry name" value="PRK09347.1-3"/>
    <property type="match status" value="1"/>
</dbReference>
<comment type="similarity">
    <text evidence="3 6">Belongs to the GTP cyclohydrolase I family.</text>
</comment>
<keyword evidence="6" id="KW-0862">Zinc</keyword>
<sequence>MGADRDAAPGETPRIAPPDPEKMAAGIRLFLEGCGVDLSDANVRETPHRVAKAWAEEFLDGYDRSAREVLGDFYEERKPAADEMVVVTSIDFQSMCPHHLLPYRGVAHVAYLPAGRVVGFSRLARLVDAFAHRLILQETLAREIAEAIRRELGSAGAAVVLEAEQTCMTTRGERRSQARAITEAFTGEFASRPELRERFVGRISGR</sequence>
<dbReference type="NCBIfam" id="NF006825">
    <property type="entry name" value="PRK09347.1-2"/>
    <property type="match status" value="1"/>
</dbReference>
<dbReference type="STRING" id="1391653.AKJ08_1371"/>
<dbReference type="GO" id="GO:0006730">
    <property type="term" value="P:one-carbon metabolic process"/>
    <property type="evidence" value="ECO:0007669"/>
    <property type="project" value="UniProtKB-UniRule"/>
</dbReference>
<dbReference type="OrthoDB" id="9801207at2"/>
<dbReference type="RefSeq" id="WP_050725362.1">
    <property type="nucleotide sequence ID" value="NZ_CP012332.1"/>
</dbReference>
<organism evidence="9 10">
    <name type="scientific">Vulgatibacter incomptus</name>
    <dbReference type="NCBI Taxonomy" id="1391653"/>
    <lineage>
        <taxon>Bacteria</taxon>
        <taxon>Pseudomonadati</taxon>
        <taxon>Myxococcota</taxon>
        <taxon>Myxococcia</taxon>
        <taxon>Myxococcales</taxon>
        <taxon>Cystobacterineae</taxon>
        <taxon>Vulgatibacteraceae</taxon>
        <taxon>Vulgatibacter</taxon>
    </lineage>
</organism>
<dbReference type="HAMAP" id="MF_00223">
    <property type="entry name" value="FolE"/>
    <property type="match status" value="1"/>
</dbReference>
<evidence type="ECO:0000256" key="1">
    <source>
        <dbReference type="ARBA" id="ARBA00001052"/>
    </source>
</evidence>
<dbReference type="PANTHER" id="PTHR11109">
    <property type="entry name" value="GTP CYCLOHYDROLASE I"/>
    <property type="match status" value="1"/>
</dbReference>
<dbReference type="Proteomes" id="UP000055590">
    <property type="component" value="Chromosome"/>
</dbReference>
<feature type="binding site" evidence="6">
    <location>
        <position position="167"/>
    </location>
    <ligand>
        <name>Zn(2+)</name>
        <dbReference type="ChEBI" id="CHEBI:29105"/>
    </ligand>
</feature>
<evidence type="ECO:0000256" key="5">
    <source>
        <dbReference type="ARBA" id="ARBA00022801"/>
    </source>
</evidence>
<dbReference type="GO" id="GO:0003934">
    <property type="term" value="F:GTP cyclohydrolase I activity"/>
    <property type="evidence" value="ECO:0007669"/>
    <property type="project" value="UniProtKB-UniRule"/>
</dbReference>
<evidence type="ECO:0000313" key="10">
    <source>
        <dbReference type="Proteomes" id="UP000055590"/>
    </source>
</evidence>
<feature type="binding site" evidence="6">
    <location>
        <position position="99"/>
    </location>
    <ligand>
        <name>Zn(2+)</name>
        <dbReference type="ChEBI" id="CHEBI:29105"/>
    </ligand>
</feature>